<evidence type="ECO:0000313" key="2">
    <source>
        <dbReference type="Proteomes" id="UP000092627"/>
    </source>
</evidence>
<organism evidence="1 2">
    <name type="scientific">Marinomonas aquimarina</name>
    <dbReference type="NCBI Taxonomy" id="295068"/>
    <lineage>
        <taxon>Bacteria</taxon>
        <taxon>Pseudomonadati</taxon>
        <taxon>Pseudomonadota</taxon>
        <taxon>Gammaproteobacteria</taxon>
        <taxon>Oceanospirillales</taxon>
        <taxon>Oceanospirillaceae</taxon>
        <taxon>Marinomonas</taxon>
    </lineage>
</organism>
<dbReference type="Proteomes" id="UP000092627">
    <property type="component" value="Unassembled WGS sequence"/>
</dbReference>
<evidence type="ECO:0000313" key="1">
    <source>
        <dbReference type="EMBL" id="SBS33432.1"/>
    </source>
</evidence>
<name>A0A1A8TLQ1_9GAMM</name>
<sequence length="130" mass="14748">MDSTQIKLTQKRLAQLIDDTLYPQGSTWTQIAILVKSNPNIDYYTLCEIEEQIDKKGFAALVAVLRLSMPPYNVFETSFELLDEDQQPFFVSLGEYQQCILNGGITASNGQFIDSETINKEAVIHLQVKR</sequence>
<gene>
    <name evidence="1" type="ORF">MAQ5080_02580</name>
</gene>
<dbReference type="OrthoDB" id="6107800at2"/>
<reference evidence="1 2" key="1">
    <citation type="submission" date="2016-06" db="EMBL/GenBank/DDBJ databases">
        <authorList>
            <person name="Kjaerup R.B."/>
            <person name="Dalgaard T.S."/>
            <person name="Juul-Madsen H.R."/>
        </authorList>
    </citation>
    <scope>NUCLEOTIDE SEQUENCE [LARGE SCALE GENOMIC DNA]</scope>
    <source>
        <strain evidence="1 2">CECT 5080</strain>
    </source>
</reference>
<accession>A0A1A8TLQ1</accession>
<dbReference type="AlphaFoldDB" id="A0A1A8TLQ1"/>
<keyword evidence="2" id="KW-1185">Reference proteome</keyword>
<dbReference type="EMBL" id="FLOC01000015">
    <property type="protein sequence ID" value="SBS33432.1"/>
    <property type="molecule type" value="Genomic_DNA"/>
</dbReference>
<dbReference type="RefSeq" id="WP_067211283.1">
    <property type="nucleotide sequence ID" value="NZ_FLOC01000015.1"/>
</dbReference>
<protein>
    <submittedName>
        <fullName evidence="1">Uncharacterized protein</fullName>
    </submittedName>
</protein>
<proteinExistence type="predicted"/>